<dbReference type="InParanoid" id="B0XGE0"/>
<dbReference type="EnsemblMetazoa" id="CPIJ018538-RA">
    <property type="protein sequence ID" value="CPIJ018538-PA"/>
    <property type="gene ID" value="CPIJ018538"/>
</dbReference>
<reference evidence="1" key="1">
    <citation type="submission" date="2007-03" db="EMBL/GenBank/DDBJ databases">
        <title>Annotation of Culex pipiens quinquefasciatus.</title>
        <authorList>
            <consortium name="The Broad Institute Genome Sequencing Platform"/>
            <person name="Atkinson P.W."/>
            <person name="Hemingway J."/>
            <person name="Christensen B.M."/>
            <person name="Higgs S."/>
            <person name="Kodira C."/>
            <person name="Hannick L."/>
            <person name="Megy K."/>
            <person name="O'Leary S."/>
            <person name="Pearson M."/>
            <person name="Haas B.J."/>
            <person name="Mauceli E."/>
            <person name="Wortman J.R."/>
            <person name="Lee N.H."/>
            <person name="Guigo R."/>
            <person name="Stanke M."/>
            <person name="Alvarado L."/>
            <person name="Amedeo P."/>
            <person name="Antoine C.H."/>
            <person name="Arensburger P."/>
            <person name="Bidwell S.L."/>
            <person name="Crawford M."/>
            <person name="Camaro F."/>
            <person name="Devon K."/>
            <person name="Engels R."/>
            <person name="Hammond M."/>
            <person name="Howarth C."/>
            <person name="Koehrsen M."/>
            <person name="Lawson D."/>
            <person name="Montgomery P."/>
            <person name="Nene V."/>
            <person name="Nusbaum C."/>
            <person name="Puiu D."/>
            <person name="Romero-Severson J."/>
            <person name="Severson D.W."/>
            <person name="Shumway M."/>
            <person name="Sisk P."/>
            <person name="Stolte C."/>
            <person name="Zeng Q."/>
            <person name="Eisenstadt E."/>
            <person name="Fraser-Liggett C."/>
            <person name="Strausberg R."/>
            <person name="Galagan J."/>
            <person name="Birren B."/>
            <person name="Collins F.H."/>
        </authorList>
    </citation>
    <scope>NUCLEOTIDE SEQUENCE [LARGE SCALE GENOMIC DNA]</scope>
    <source>
        <strain evidence="1">JHB</strain>
    </source>
</reference>
<name>B0XGE0_CULQU</name>
<organism>
    <name type="scientific">Culex quinquefasciatus</name>
    <name type="common">Southern house mosquito</name>
    <name type="synonym">Culex pungens</name>
    <dbReference type="NCBI Taxonomy" id="7176"/>
    <lineage>
        <taxon>Eukaryota</taxon>
        <taxon>Metazoa</taxon>
        <taxon>Ecdysozoa</taxon>
        <taxon>Arthropoda</taxon>
        <taxon>Hexapoda</taxon>
        <taxon>Insecta</taxon>
        <taxon>Pterygota</taxon>
        <taxon>Neoptera</taxon>
        <taxon>Endopterygota</taxon>
        <taxon>Diptera</taxon>
        <taxon>Nematocera</taxon>
        <taxon>Culicoidea</taxon>
        <taxon>Culicidae</taxon>
        <taxon>Culicinae</taxon>
        <taxon>Culicini</taxon>
        <taxon>Culex</taxon>
        <taxon>Culex</taxon>
    </lineage>
</organism>
<reference evidence="2" key="2">
    <citation type="submission" date="2021-02" db="UniProtKB">
        <authorList>
            <consortium name="EnsemblMetazoa"/>
        </authorList>
    </citation>
    <scope>IDENTIFICATION</scope>
    <source>
        <strain evidence="2">JHB</strain>
    </source>
</reference>
<dbReference type="KEGG" id="cqu:CpipJ_CPIJ018538"/>
<evidence type="ECO:0000313" key="1">
    <source>
        <dbReference type="EMBL" id="EDS27522.1"/>
    </source>
</evidence>
<evidence type="ECO:0000313" key="2">
    <source>
        <dbReference type="EnsemblMetazoa" id="CPIJ018538-PA"/>
    </source>
</evidence>
<dbReference type="EMBL" id="DS233018">
    <property type="protein sequence ID" value="EDS27522.1"/>
    <property type="molecule type" value="Genomic_DNA"/>
</dbReference>
<evidence type="ECO:0000313" key="3">
    <source>
        <dbReference type="Proteomes" id="UP000002320"/>
    </source>
</evidence>
<protein>
    <submittedName>
        <fullName evidence="1 2">Uncharacterized protein</fullName>
    </submittedName>
</protein>
<dbReference type="Proteomes" id="UP000002320">
    <property type="component" value="Unassembled WGS sequence"/>
</dbReference>
<gene>
    <name evidence="2" type="primary">6052437</name>
    <name evidence="1" type="ORF">CpipJ_CPIJ018538</name>
</gene>
<dbReference type="VEuPathDB" id="VectorBase:CPIJ018538"/>
<proteinExistence type="predicted"/>
<keyword evidence="3" id="KW-1185">Reference proteome</keyword>
<accession>B0XGE0</accession>
<dbReference type="AlphaFoldDB" id="B0XGE0"/>
<dbReference type="HOGENOM" id="CLU_720134_0_0_1"/>
<sequence length="384" mass="41974">MAVRVLSGLGFVRGFSWWFSRHTWMSNSPTGNSCSLVTATDVALPGTCQSSKDSLFQHWSSRQRSGQNPEPLTSYAPTHLLLILSSSRITHIHHPQWPPMRCYAAALLVVTSGNDARCGTSSFGFLACWAASCHINYCTQHSHWLQTAVTGTILSPSTDRPSCSRNEWSPITNPRLLFFNNSECGRIRDKISKRVAKCNSNIGGGGVGELVKVVTSAFPVLDMGKAGSNINVKTWTFSPCWQRRRSNLITAPGSNFLPNSGDQHRSAGALAVAGHNVKCATKQLAASEFPLFQTLMSNPVHTLDQIEKQQQATTPLKDSAIVTGKLSTELRDLKKTFKLMDIPISSGPAPAQELGTSWLATFLSSTNMATVRNNNQLKLKSKRQ</sequence>
<dbReference type="STRING" id="7176.B0XGE0"/>